<dbReference type="AlphaFoldDB" id="D7E3E9"/>
<gene>
    <name evidence="1" type="ordered locus">Aazo_1288</name>
</gene>
<evidence type="ECO:0000313" key="2">
    <source>
        <dbReference type="Proteomes" id="UP000001511"/>
    </source>
</evidence>
<accession>D7E3E9</accession>
<dbReference type="KEGG" id="naz:Aazo_1288"/>
<dbReference type="HOGENOM" id="CLU_2789779_0_0_3"/>
<proteinExistence type="predicted"/>
<keyword evidence="2" id="KW-1185">Reference proteome</keyword>
<sequence length="68" mass="7798">MEMAFITTNLELIIIPTVKVNKNIAIVVFIYTNLNHHTNNLLDMANVILFQIVQLTNVHILHCLEVLD</sequence>
<reference evidence="1 2" key="1">
    <citation type="journal article" date="2010" name="PLoS ONE">
        <title>Genome erosion in a nitrogen-fixing vertically transmitted endosymbiotic multicellular cyanobacterium.</title>
        <authorList>
            <person name="Ran L."/>
            <person name="Larsson J."/>
            <person name="Vigil-Stenman T."/>
            <person name="Nylander J.A."/>
            <person name="Ininbergs K."/>
            <person name="Zheng W.W."/>
            <person name="Lapidus A."/>
            <person name="Lowry S."/>
            <person name="Haselkorn R."/>
            <person name="Bergman B."/>
        </authorList>
    </citation>
    <scope>NUCLEOTIDE SEQUENCE [LARGE SCALE GENOMIC DNA]</scope>
    <source>
        <strain evidence="1 2">0708</strain>
    </source>
</reference>
<protein>
    <submittedName>
        <fullName evidence="1">Uncharacterized protein</fullName>
    </submittedName>
</protein>
<organism evidence="1 2">
    <name type="scientific">Nostoc azollae (strain 0708)</name>
    <name type="common">Anabaena azollae (strain 0708)</name>
    <dbReference type="NCBI Taxonomy" id="551115"/>
    <lineage>
        <taxon>Bacteria</taxon>
        <taxon>Bacillati</taxon>
        <taxon>Cyanobacteriota</taxon>
        <taxon>Cyanophyceae</taxon>
        <taxon>Nostocales</taxon>
        <taxon>Nostocaceae</taxon>
        <taxon>Trichormus</taxon>
    </lineage>
</organism>
<dbReference type="Proteomes" id="UP000001511">
    <property type="component" value="Chromosome"/>
</dbReference>
<evidence type="ECO:0000313" key="1">
    <source>
        <dbReference type="EMBL" id="ADI63572.1"/>
    </source>
</evidence>
<name>D7E3E9_NOSA0</name>
<dbReference type="EMBL" id="CP002059">
    <property type="protein sequence ID" value="ADI63572.1"/>
    <property type="molecule type" value="Genomic_DNA"/>
</dbReference>